<feature type="coiled-coil region" evidence="1">
    <location>
        <begin position="16"/>
        <end position="57"/>
    </location>
</feature>
<name>A0A0F5HZ77_BACTR</name>
<sequence>MTNVSSTNENQSEKLIRLLEDQLAHSNQQNKELSKKLDQSLKQIESLTQQLQHLTKLLYGSKTEKSKYNTPDGQVFLFEDDPSFTDPEHTEEQSQQTISYTVVRKIQPKKRNDSLREDIEIEAIHHHPANTICDGCHDRMIEMGSTIVREEAKFIPAKMMKVQHIEHAYKRKALPQRK</sequence>
<comment type="caution">
    <text evidence="2">The sequence shown here is derived from an EMBL/GenBank/DDBJ whole genome shotgun (WGS) entry which is preliminary data.</text>
</comment>
<evidence type="ECO:0000313" key="3">
    <source>
        <dbReference type="Proteomes" id="UP000031563"/>
    </source>
</evidence>
<dbReference type="RefSeq" id="WP_229731621.1">
    <property type="nucleotide sequence ID" value="NZ_JWIQ02000102.1"/>
</dbReference>
<dbReference type="AlphaFoldDB" id="A0A0F5HZ77"/>
<organism evidence="2 3">
    <name type="scientific">Bacillus thermotolerans</name>
    <name type="common">Quasibacillus thermotolerans</name>
    <dbReference type="NCBI Taxonomy" id="1221996"/>
    <lineage>
        <taxon>Bacteria</taxon>
        <taxon>Bacillati</taxon>
        <taxon>Bacillota</taxon>
        <taxon>Bacilli</taxon>
        <taxon>Bacillales</taxon>
        <taxon>Bacillaceae</taxon>
        <taxon>Bacillus</taxon>
    </lineage>
</organism>
<dbReference type="Proteomes" id="UP000031563">
    <property type="component" value="Unassembled WGS sequence"/>
</dbReference>
<dbReference type="STRING" id="1221996.QY95_02603"/>
<dbReference type="EMBL" id="JWIR02000047">
    <property type="protein sequence ID" value="KKB38355.1"/>
    <property type="molecule type" value="Genomic_DNA"/>
</dbReference>
<reference evidence="2" key="1">
    <citation type="submission" date="2015-02" db="EMBL/GenBank/DDBJ databases">
        <title>Genome Assembly of Bacillaceae bacterium MTCC 8252.</title>
        <authorList>
            <person name="Verma A."/>
            <person name="Khatri I."/>
            <person name="Mual P."/>
            <person name="Subramanian S."/>
            <person name="Krishnamurthi S."/>
        </authorList>
    </citation>
    <scope>NUCLEOTIDE SEQUENCE [LARGE SCALE GENOMIC DNA]</scope>
    <source>
        <strain evidence="2">MTCC 8252</strain>
    </source>
</reference>
<gene>
    <name evidence="2" type="ORF">QY95_02603</name>
</gene>
<accession>A0A0F5HZ77</accession>
<proteinExistence type="predicted"/>
<evidence type="ECO:0000256" key="1">
    <source>
        <dbReference type="SAM" id="Coils"/>
    </source>
</evidence>
<keyword evidence="3" id="KW-1185">Reference proteome</keyword>
<evidence type="ECO:0000313" key="2">
    <source>
        <dbReference type="EMBL" id="KKB38355.1"/>
    </source>
</evidence>
<protein>
    <submittedName>
        <fullName evidence="2">Mobile element protein</fullName>
    </submittedName>
</protein>
<keyword evidence="1" id="KW-0175">Coiled coil</keyword>